<dbReference type="PANTHER" id="PTHR28263">
    <property type="entry name" value="GOLGI TO ER TRAFFIC PROTEIN 2"/>
    <property type="match status" value="1"/>
</dbReference>
<gene>
    <name evidence="6" type="ORF">KL928_003360</name>
</gene>
<protein>
    <recommendedName>
        <fullName evidence="8">Golgi to ER traffic protein 2</fullName>
    </recommendedName>
</protein>
<evidence type="ECO:0008006" key="8">
    <source>
        <dbReference type="Google" id="ProtNLM"/>
    </source>
</evidence>
<evidence type="ECO:0000256" key="5">
    <source>
        <dbReference type="SAM" id="Phobius"/>
    </source>
</evidence>
<feature type="region of interest" description="Disordered" evidence="4">
    <location>
        <begin position="31"/>
        <end position="52"/>
    </location>
</feature>
<keyword evidence="3 5" id="KW-0472">Membrane</keyword>
<reference evidence="6" key="1">
    <citation type="journal article" date="2021" name="G3 (Bethesda)">
        <title>Genomic diversity, chromosomal rearrangements, and interspecies hybridization in the ogataea polymorpha species complex.</title>
        <authorList>
            <person name="Hanson S.J."/>
            <person name="Cinneide E.O."/>
            <person name="Salzberg L.I."/>
            <person name="Wolfe K.H."/>
            <person name="McGowan J."/>
            <person name="Fitzpatrick D.A."/>
            <person name="Matlin K."/>
        </authorList>
    </citation>
    <scope>NUCLEOTIDE SEQUENCE</scope>
    <source>
        <strain evidence="6">61-244</strain>
    </source>
</reference>
<name>A0AAN6DGH0_PICAN</name>
<sequence>MSELTAAEKRRLLRERRQAKLAATSTDRLGKITGTVGSHLPTASPLSAEDPAVSDISEAMTPAIDGSSGDSEPSMDKILENMLGQGHNHNVPSVLPEDFMKTMSSILPSMNDESSKPTSGAGKKPSEHELQLDEYNRYQLRKFKLGFTVLRFVSVLTLVYFRLVGYTLFYPSFERLDHGYGKIDLWNWFTILEVFFSVVYVLAYRYLPQTRDNSIFSIIEGFVPQHYRGRFEMIVKYRDVVVFWINDLSVLILALGCLAWLNN</sequence>
<evidence type="ECO:0000313" key="7">
    <source>
        <dbReference type="Proteomes" id="UP001196530"/>
    </source>
</evidence>
<dbReference type="PANTHER" id="PTHR28263:SF1">
    <property type="entry name" value="GOLGI TO ER TRAFFIC PROTEIN 2"/>
    <property type="match status" value="1"/>
</dbReference>
<organism evidence="6 7">
    <name type="scientific">Pichia angusta</name>
    <name type="common">Yeast</name>
    <name type="synonym">Hansenula polymorpha</name>
    <dbReference type="NCBI Taxonomy" id="870730"/>
    <lineage>
        <taxon>Eukaryota</taxon>
        <taxon>Fungi</taxon>
        <taxon>Dikarya</taxon>
        <taxon>Ascomycota</taxon>
        <taxon>Saccharomycotina</taxon>
        <taxon>Pichiomycetes</taxon>
        <taxon>Pichiales</taxon>
        <taxon>Pichiaceae</taxon>
        <taxon>Ogataea</taxon>
    </lineage>
</organism>
<evidence type="ECO:0000256" key="2">
    <source>
        <dbReference type="ARBA" id="ARBA00022989"/>
    </source>
</evidence>
<dbReference type="InterPro" id="IPR028143">
    <property type="entry name" value="Get2/sif1"/>
</dbReference>
<evidence type="ECO:0000256" key="3">
    <source>
        <dbReference type="ARBA" id="ARBA00023136"/>
    </source>
</evidence>
<evidence type="ECO:0000256" key="1">
    <source>
        <dbReference type="ARBA" id="ARBA00022692"/>
    </source>
</evidence>
<feature type="transmembrane region" description="Helical" evidence="5">
    <location>
        <begin position="240"/>
        <end position="261"/>
    </location>
</feature>
<keyword evidence="2 5" id="KW-1133">Transmembrane helix</keyword>
<evidence type="ECO:0000256" key="4">
    <source>
        <dbReference type="SAM" id="MobiDB-lite"/>
    </source>
</evidence>
<accession>A0AAN6DGH0</accession>
<dbReference type="EMBL" id="JAHLUX010000006">
    <property type="protein sequence ID" value="KAG7818359.1"/>
    <property type="molecule type" value="Genomic_DNA"/>
</dbReference>
<keyword evidence="1 5" id="KW-0812">Transmembrane</keyword>
<dbReference type="GO" id="GO:0006890">
    <property type="term" value="P:retrograde vesicle-mediated transport, Golgi to endoplasmic reticulum"/>
    <property type="evidence" value="ECO:0007669"/>
    <property type="project" value="TreeGrafter"/>
</dbReference>
<proteinExistence type="predicted"/>
<dbReference type="RefSeq" id="XP_043059613.1">
    <property type="nucleotide sequence ID" value="XM_043203939.1"/>
</dbReference>
<evidence type="ECO:0000313" key="6">
    <source>
        <dbReference type="EMBL" id="KAG7818359.1"/>
    </source>
</evidence>
<comment type="caution">
    <text evidence="6">The sequence shown here is derived from an EMBL/GenBank/DDBJ whole genome shotgun (WGS) entry which is preliminary data.</text>
</comment>
<feature type="transmembrane region" description="Helical" evidence="5">
    <location>
        <begin position="185"/>
        <end position="207"/>
    </location>
</feature>
<dbReference type="AlphaFoldDB" id="A0AAN6DGH0"/>
<dbReference type="GeneID" id="66127411"/>
<dbReference type="Pfam" id="PF08690">
    <property type="entry name" value="GET2"/>
    <property type="match status" value="1"/>
</dbReference>
<feature type="transmembrane region" description="Helical" evidence="5">
    <location>
        <begin position="145"/>
        <end position="165"/>
    </location>
</feature>
<dbReference type="Proteomes" id="UP001196530">
    <property type="component" value="Unassembled WGS sequence"/>
</dbReference>